<dbReference type="InterPro" id="IPR000189">
    <property type="entry name" value="Transglyc_AS"/>
</dbReference>
<dbReference type="Pfam" id="PF01464">
    <property type="entry name" value="SLT"/>
    <property type="match status" value="1"/>
</dbReference>
<dbReference type="PROSITE" id="PS00922">
    <property type="entry name" value="TRANSGLYCOSYLASE"/>
    <property type="match status" value="1"/>
</dbReference>
<dbReference type="EMBL" id="JAWJAY010000002">
    <property type="protein sequence ID" value="MDV2885622.1"/>
    <property type="molecule type" value="Genomic_DNA"/>
</dbReference>
<dbReference type="GO" id="GO:0016020">
    <property type="term" value="C:membrane"/>
    <property type="evidence" value="ECO:0007669"/>
    <property type="project" value="InterPro"/>
</dbReference>
<dbReference type="PANTHER" id="PTHR37423">
    <property type="entry name" value="SOLUBLE LYTIC MUREIN TRANSGLYCOSYLASE-RELATED"/>
    <property type="match status" value="1"/>
</dbReference>
<dbReference type="InterPro" id="IPR023346">
    <property type="entry name" value="Lysozyme-like_dom_sf"/>
</dbReference>
<keyword evidence="4" id="KW-0456">Lyase</keyword>
<feature type="compositionally biased region" description="Polar residues" evidence="2">
    <location>
        <begin position="81"/>
        <end position="91"/>
    </location>
</feature>
<proteinExistence type="inferred from homology"/>
<dbReference type="AlphaFoldDB" id="A0AAJ2NNH7"/>
<dbReference type="Gene3D" id="1.10.530.10">
    <property type="match status" value="1"/>
</dbReference>
<gene>
    <name evidence="4" type="ORF">RYX45_10575</name>
</gene>
<feature type="region of interest" description="Disordered" evidence="2">
    <location>
        <begin position="81"/>
        <end position="106"/>
    </location>
</feature>
<feature type="compositionally biased region" description="Basic and acidic residues" evidence="2">
    <location>
        <begin position="92"/>
        <end position="104"/>
    </location>
</feature>
<reference evidence="4" key="1">
    <citation type="submission" date="2023-10" db="EMBL/GenBank/DDBJ databases">
        <title>Screening of Alkalihalophilus pseudofirmusBZ-TG-HK211 and Its Alleviation of Salt Stress on Rapeseed Growth.</title>
        <authorList>
            <person name="Zhao B."/>
            <person name="Guo T."/>
        </authorList>
    </citation>
    <scope>NUCLEOTIDE SEQUENCE</scope>
    <source>
        <strain evidence="4">BZ-TG-HK211</strain>
    </source>
</reference>
<dbReference type="InterPro" id="IPR008258">
    <property type="entry name" value="Transglycosylase_SLT_dom_1"/>
</dbReference>
<dbReference type="CDD" id="cd00254">
    <property type="entry name" value="LT-like"/>
    <property type="match status" value="1"/>
</dbReference>
<protein>
    <submittedName>
        <fullName evidence="4">Lytic transglycosylase domain-containing protein</fullName>
        <ecNumber evidence="4">4.2.2.n1</ecNumber>
    </submittedName>
</protein>
<name>A0AAJ2NNH7_ALKPS</name>
<dbReference type="Proteomes" id="UP001285636">
    <property type="component" value="Unassembled WGS sequence"/>
</dbReference>
<evidence type="ECO:0000256" key="1">
    <source>
        <dbReference type="ARBA" id="ARBA00007734"/>
    </source>
</evidence>
<accession>A0AAJ2NNH7</accession>
<evidence type="ECO:0000313" key="4">
    <source>
        <dbReference type="EMBL" id="MDV2885622.1"/>
    </source>
</evidence>
<dbReference type="RefSeq" id="WP_323466748.1">
    <property type="nucleotide sequence ID" value="NZ_CP144224.1"/>
</dbReference>
<dbReference type="GO" id="GO:0000270">
    <property type="term" value="P:peptidoglycan metabolic process"/>
    <property type="evidence" value="ECO:0007669"/>
    <property type="project" value="InterPro"/>
</dbReference>
<feature type="domain" description="Transglycosylase SLT" evidence="3">
    <location>
        <begin position="118"/>
        <end position="225"/>
    </location>
</feature>
<comment type="similarity">
    <text evidence="1">Belongs to the transglycosylase Slt family.</text>
</comment>
<evidence type="ECO:0000259" key="3">
    <source>
        <dbReference type="Pfam" id="PF01464"/>
    </source>
</evidence>
<sequence>MDLSFLNSVNTQPFIRNVTQDTTTQAASLRPLFAAFLQQENTNEISNSMMGTSIGRNQDLFMNPSLRDRYLFLQMQQSNVSDQASQVQSRTSKGDKVHSQEHQYSKPLNSSAPFASFIEAAAKKYNVDSKLIYAVIKHESNFNPSARSHVGATGLMQLMPATARMLKVDNMLDPKQNIEGGTKYLRQMLDKYKGDVKLALAAYNAGPGNVDRYNGIPPFKETQNYVPKVYNTYLNA</sequence>
<dbReference type="PANTHER" id="PTHR37423:SF2">
    <property type="entry name" value="MEMBRANE-BOUND LYTIC MUREIN TRANSGLYCOSYLASE C"/>
    <property type="match status" value="1"/>
</dbReference>
<dbReference type="EC" id="4.2.2.n1" evidence="4"/>
<dbReference type="GO" id="GO:0008933">
    <property type="term" value="F:peptidoglycan lytic transglycosylase activity"/>
    <property type="evidence" value="ECO:0007669"/>
    <property type="project" value="InterPro"/>
</dbReference>
<comment type="caution">
    <text evidence="4">The sequence shown here is derived from an EMBL/GenBank/DDBJ whole genome shotgun (WGS) entry which is preliminary data.</text>
</comment>
<evidence type="ECO:0000313" key="5">
    <source>
        <dbReference type="Proteomes" id="UP001285636"/>
    </source>
</evidence>
<evidence type="ECO:0000256" key="2">
    <source>
        <dbReference type="SAM" id="MobiDB-lite"/>
    </source>
</evidence>
<dbReference type="SUPFAM" id="SSF53955">
    <property type="entry name" value="Lysozyme-like"/>
    <property type="match status" value="1"/>
</dbReference>
<organism evidence="4 5">
    <name type="scientific">Alkalihalophilus pseudofirmus</name>
    <name type="common">Bacillus pseudofirmus</name>
    <dbReference type="NCBI Taxonomy" id="79885"/>
    <lineage>
        <taxon>Bacteria</taxon>
        <taxon>Bacillati</taxon>
        <taxon>Bacillota</taxon>
        <taxon>Bacilli</taxon>
        <taxon>Bacillales</taxon>
        <taxon>Bacillaceae</taxon>
        <taxon>Alkalihalophilus</taxon>
    </lineage>
</organism>